<protein>
    <submittedName>
        <fullName evidence="2">FAD-dependent pyridine nucleotide-disulphide oxidoreductase</fullName>
    </submittedName>
</protein>
<organism evidence="2 3">
    <name type="scientific">Clostridium cellulovorans (strain ATCC 35296 / DSM 3052 / OCM 3 / 743B)</name>
    <dbReference type="NCBI Taxonomy" id="573061"/>
    <lineage>
        <taxon>Bacteria</taxon>
        <taxon>Bacillati</taxon>
        <taxon>Bacillota</taxon>
        <taxon>Clostridia</taxon>
        <taxon>Eubacteriales</taxon>
        <taxon>Clostridiaceae</taxon>
        <taxon>Clostridium</taxon>
    </lineage>
</organism>
<dbReference type="SUPFAM" id="SSF51905">
    <property type="entry name" value="FAD/NAD(P)-binding domain"/>
    <property type="match status" value="1"/>
</dbReference>
<dbReference type="STRING" id="573061.Clocel_3676"/>
<dbReference type="HOGENOM" id="CLU_028644_3_0_9"/>
<dbReference type="Gene3D" id="3.50.50.60">
    <property type="entry name" value="FAD/NAD(P)-binding domain"/>
    <property type="match status" value="2"/>
</dbReference>
<dbReference type="PANTHER" id="PTHR42842">
    <property type="entry name" value="FAD/NAD(P)-BINDING OXIDOREDUCTASE"/>
    <property type="match status" value="1"/>
</dbReference>
<dbReference type="OrthoDB" id="9772594at2"/>
<dbReference type="Gene3D" id="3.30.70.2700">
    <property type="match status" value="1"/>
</dbReference>
<dbReference type="eggNOG" id="COG2509">
    <property type="taxonomic scope" value="Bacteria"/>
</dbReference>
<evidence type="ECO:0000313" key="2">
    <source>
        <dbReference type="EMBL" id="ADL53346.1"/>
    </source>
</evidence>
<dbReference type="KEGG" id="ccb:Clocel_3676"/>
<dbReference type="PANTHER" id="PTHR42842:SF3">
    <property type="entry name" value="FAD_NAD(P)-BINDING OXIDOREDUCTASE FAMILY PROTEIN"/>
    <property type="match status" value="1"/>
</dbReference>
<gene>
    <name evidence="2" type="ordered locus">Clocel_3676</name>
</gene>
<dbReference type="AlphaFoldDB" id="D9SWR4"/>
<name>D9SWR4_CLOC7</name>
<dbReference type="InterPro" id="IPR049516">
    <property type="entry name" value="FAD-depend_C"/>
</dbReference>
<reference evidence="2 3" key="1">
    <citation type="submission" date="2010-08" db="EMBL/GenBank/DDBJ databases">
        <title>Complete sequence of Clostridium cellulovorans 743B.</title>
        <authorList>
            <consortium name="US DOE Joint Genome Institute"/>
            <person name="Lucas S."/>
            <person name="Copeland A."/>
            <person name="Lapidus A."/>
            <person name="Cheng J.-F."/>
            <person name="Bruce D."/>
            <person name="Goodwin L."/>
            <person name="Pitluck S."/>
            <person name="Chertkov O."/>
            <person name="Detter J.C."/>
            <person name="Han C."/>
            <person name="Tapia R."/>
            <person name="Land M."/>
            <person name="Hauser L."/>
            <person name="Chang Y.-J."/>
            <person name="Jeffries C."/>
            <person name="Kyrpides N."/>
            <person name="Ivanova N."/>
            <person name="Mikhailova N."/>
            <person name="Hemme C.L."/>
            <person name="Woyke T."/>
        </authorList>
    </citation>
    <scope>NUCLEOTIDE SEQUENCE [LARGE SCALE GENOMIC DNA]</scope>
    <source>
        <strain evidence="3">ATCC 35296 / DSM 3052 / OCM 3 / 743B</strain>
    </source>
</reference>
<evidence type="ECO:0000259" key="1">
    <source>
        <dbReference type="Pfam" id="PF21688"/>
    </source>
</evidence>
<evidence type="ECO:0000313" key="3">
    <source>
        <dbReference type="Proteomes" id="UP000002730"/>
    </source>
</evidence>
<dbReference type="EMBL" id="CP002160">
    <property type="protein sequence ID" value="ADL53346.1"/>
    <property type="molecule type" value="Genomic_DNA"/>
</dbReference>
<accession>D9SWR4</accession>
<keyword evidence="3" id="KW-1185">Reference proteome</keyword>
<feature type="domain" description="FAD-dependent protein C-terminal" evidence="1">
    <location>
        <begin position="281"/>
        <end position="477"/>
    </location>
</feature>
<dbReference type="Pfam" id="PF21688">
    <property type="entry name" value="FAD-depend_C"/>
    <property type="match status" value="1"/>
</dbReference>
<dbReference type="PIRSF" id="PIRSF038984">
    <property type="entry name" value="FAD_binding_protein"/>
    <property type="match status" value="1"/>
</dbReference>
<sequence length="531" mass="58417">MPIRINNLNLSIDEELEILKAKVCKKLKISEKDIKEFSIIRQSIDARKKNALAFNYSVEVKCDKEDKVVARSNDNNVRLEVTKNNDEFQFGTMSMKHRPIVVGMGPAGLFAGLILAQNGYKPLIIERGESVDKRSKTVDNFWKGAPLNVESNVQFGEGGAGTFSDGKLTTRIKDRRCDLVVKAFIDNGAPEEIRYLGKPHIGTDILKDVVVNIRKKIIENGGEVRFNSKLQDIIARDGEIEAVVANGEKIPCDNLILAIGHSSRDTYEMLFKNKIFMEPKAFAIGVRIEHSQDMINESQYGKFKNHPKLKAADYTLTHNTESGRGVYSFCMCPGGVVVAAASEENRLVTNGMSYYKRDRDNANAAMVVTVGPKDFGGDAPLSGMEFQRNYEALAYKVGGGNYHAPVQLLGDFMKDVPSTKLGAIKPSYEPGYSFKNLKDCLPSQVIGALKEGITVFDKKIKGYGDYDAIMTGIETRTSAPVKITRTETLESISIKGLYPCGEGAGFAGGIMSAAVDGIKCAEAIMKKFKNI</sequence>
<dbReference type="Proteomes" id="UP000002730">
    <property type="component" value="Chromosome"/>
</dbReference>
<dbReference type="InterPro" id="IPR028348">
    <property type="entry name" value="FAD-binding_protein"/>
</dbReference>
<proteinExistence type="predicted"/>
<dbReference type="InterPro" id="IPR036188">
    <property type="entry name" value="FAD/NAD-bd_sf"/>
</dbReference>
<dbReference type="RefSeq" id="WP_010073684.1">
    <property type="nucleotide sequence ID" value="NC_014393.1"/>
</dbReference>